<accession>A0A1I0U4F0</accession>
<reference evidence="1 2" key="1">
    <citation type="submission" date="2016-10" db="EMBL/GenBank/DDBJ databases">
        <authorList>
            <person name="de Groot N.N."/>
        </authorList>
    </citation>
    <scope>NUCLEOTIDE SEQUENCE [LARGE SCALE GENOMIC DNA]</scope>
    <source>
        <strain evidence="1 2">CGMCC 1.6117</strain>
    </source>
</reference>
<dbReference type="AlphaFoldDB" id="A0A1I0U4F0"/>
<dbReference type="EMBL" id="FOJO01000022">
    <property type="protein sequence ID" value="SFA58895.1"/>
    <property type="molecule type" value="Genomic_DNA"/>
</dbReference>
<dbReference type="RefSeq" id="WP_052081572.1">
    <property type="nucleotide sequence ID" value="NZ_FOJO01000022.1"/>
</dbReference>
<evidence type="ECO:0000313" key="1">
    <source>
        <dbReference type="EMBL" id="SFA58895.1"/>
    </source>
</evidence>
<dbReference type="OrthoDB" id="9810895at2"/>
<protein>
    <submittedName>
        <fullName evidence="1">Uncharacterized protein</fullName>
    </submittedName>
</protein>
<gene>
    <name evidence="1" type="ORF">SAMN04487972_12234</name>
</gene>
<proteinExistence type="predicted"/>
<sequence length="148" mass="15482">MTLPKRNDFKAAAIVAATVLAIAGSGALALTRQRDDSADPRGWPAIAGMDTRAVIELARRLPLSESASPDQPWCDHSAEVAQVLSHDFDEERVASGGGGTVLWGSDLTGTWTMVLERPDATSCVVASGVGYRDGASPRHFFTSAGLSG</sequence>
<evidence type="ECO:0000313" key="2">
    <source>
        <dbReference type="Proteomes" id="UP000182312"/>
    </source>
</evidence>
<organism evidence="1 2">
    <name type="scientific">Paracoccus halophilus</name>
    <dbReference type="NCBI Taxonomy" id="376733"/>
    <lineage>
        <taxon>Bacteria</taxon>
        <taxon>Pseudomonadati</taxon>
        <taxon>Pseudomonadota</taxon>
        <taxon>Alphaproteobacteria</taxon>
        <taxon>Rhodobacterales</taxon>
        <taxon>Paracoccaceae</taxon>
        <taxon>Paracoccus</taxon>
    </lineage>
</organism>
<dbReference type="Proteomes" id="UP000182312">
    <property type="component" value="Unassembled WGS sequence"/>
</dbReference>
<name>A0A1I0U4F0_9RHOB</name>